<gene>
    <name evidence="1" type="ORF">MJO28_013219</name>
</gene>
<proteinExistence type="predicted"/>
<evidence type="ECO:0000313" key="2">
    <source>
        <dbReference type="Proteomes" id="UP001060170"/>
    </source>
</evidence>
<feature type="non-terminal residue" evidence="1">
    <location>
        <position position="1"/>
    </location>
</feature>
<organism evidence="1 2">
    <name type="scientific">Puccinia striiformis f. sp. tritici</name>
    <dbReference type="NCBI Taxonomy" id="168172"/>
    <lineage>
        <taxon>Eukaryota</taxon>
        <taxon>Fungi</taxon>
        <taxon>Dikarya</taxon>
        <taxon>Basidiomycota</taxon>
        <taxon>Pucciniomycotina</taxon>
        <taxon>Pucciniomycetes</taxon>
        <taxon>Pucciniales</taxon>
        <taxon>Pucciniaceae</taxon>
        <taxon>Puccinia</taxon>
    </lineage>
</organism>
<sequence>LGKLKLKFQFKRPPAVFRQASNGRKNESSITQAKGRRKVPLFYLADCSPSNHSSGTPMATSATCFSSDLTLEARMGFKFAKMDGNHCSQPTQQSANVAGDDFPKVPNALADMLASLGERGIVCQNGHKQKVPITPSTKETLERLQLQSSLNAFDELPPCFEGDAIGSDPSKLGFNPLYYSFVYTLRSPFLPTKPSPKLTKLGEYPKSLLAVHKRRDSTNRLALHLPVSRCILLNRIRSVLIFWMKLYPHIQFPRIAQYCQLHRAKTTIIPDGLNNGWPTTIDFGKVYNYGVQSYHEIYHTLHTMFLDNVNHSSMVASVHPVSPKYLVRKVLVTKGFDFRRLGSSFGGSSRWKTLEDSRAFGSAMFPDNDC</sequence>
<protein>
    <submittedName>
        <fullName evidence="1">Uncharacterized protein</fullName>
    </submittedName>
</protein>
<name>A0ACC0DZR2_9BASI</name>
<comment type="caution">
    <text evidence="1">The sequence shown here is derived from an EMBL/GenBank/DDBJ whole genome shotgun (WGS) entry which is preliminary data.</text>
</comment>
<reference evidence="2" key="2">
    <citation type="journal article" date="2018" name="Mol. Plant Microbe Interact.">
        <title>Genome sequence resources for the wheat stripe rust pathogen (Puccinia striiformis f. sp. tritici) and the barley stripe rust pathogen (Puccinia striiformis f. sp. hordei).</title>
        <authorList>
            <person name="Xia C."/>
            <person name="Wang M."/>
            <person name="Yin C."/>
            <person name="Cornejo O.E."/>
            <person name="Hulbert S.H."/>
            <person name="Chen X."/>
        </authorList>
    </citation>
    <scope>NUCLEOTIDE SEQUENCE [LARGE SCALE GENOMIC DNA]</scope>
    <source>
        <strain evidence="2">93-210</strain>
    </source>
</reference>
<accession>A0ACC0DZR2</accession>
<keyword evidence="2" id="KW-1185">Reference proteome</keyword>
<dbReference type="EMBL" id="CM045877">
    <property type="protein sequence ID" value="KAI7940934.1"/>
    <property type="molecule type" value="Genomic_DNA"/>
</dbReference>
<dbReference type="Proteomes" id="UP001060170">
    <property type="component" value="Chromosome 13"/>
</dbReference>
<evidence type="ECO:0000313" key="1">
    <source>
        <dbReference type="EMBL" id="KAI7940934.1"/>
    </source>
</evidence>
<reference evidence="1 2" key="3">
    <citation type="journal article" date="2022" name="Microbiol. Spectr.">
        <title>Folding features and dynamics of 3D genome architecture in plant fungal pathogens.</title>
        <authorList>
            <person name="Xia C."/>
        </authorList>
    </citation>
    <scope>NUCLEOTIDE SEQUENCE [LARGE SCALE GENOMIC DNA]</scope>
    <source>
        <strain evidence="1 2">93-210</strain>
    </source>
</reference>
<reference evidence="2" key="1">
    <citation type="journal article" date="2018" name="BMC Genomics">
        <title>Genomic insights into host adaptation between the wheat stripe rust pathogen (Puccinia striiformis f. sp. tritici) and the barley stripe rust pathogen (Puccinia striiformis f. sp. hordei).</title>
        <authorList>
            <person name="Xia C."/>
            <person name="Wang M."/>
            <person name="Yin C."/>
            <person name="Cornejo O.E."/>
            <person name="Hulbert S.H."/>
            <person name="Chen X."/>
        </authorList>
    </citation>
    <scope>NUCLEOTIDE SEQUENCE [LARGE SCALE GENOMIC DNA]</scope>
    <source>
        <strain evidence="2">93-210</strain>
    </source>
</reference>